<dbReference type="HOGENOM" id="CLU_013386_1_0_7"/>
<dbReference type="PANTHER" id="PTHR30589:SF0">
    <property type="entry name" value="PHOSPHATIDYLGLYCEROL--PROLIPOPROTEIN DIACYLGLYCERYL TRANSFERASE"/>
    <property type="match status" value="1"/>
</dbReference>
<keyword evidence="3 7" id="KW-0808">Transferase</keyword>
<evidence type="ECO:0000256" key="7">
    <source>
        <dbReference type="HAMAP-Rule" id="MF_01147"/>
    </source>
</evidence>
<evidence type="ECO:0000313" key="9">
    <source>
        <dbReference type="Proteomes" id="UP000001784"/>
    </source>
</evidence>
<sequence>MEFASIKVWQRNHPTGEISQAMIPYPNINPEIVSFGPFNLPWLGAVGPISIRWYGVMYVVGFVMSYVFIQKQKRSKEVGLVGTVAQDLIFYLAVGLIIGARLGYVVFYEFNNYGYYLKNPLEIMATWHGGMSFHGGLIGAVLAAWIFSRRRRVPFGVVVDSTTVTVPIGLGFGRIGNFINAELLGLPSNVPWAMIFPTGGPVPRHPTQLYEALLEGLVLFVILWNLRRKPFRDGMMLVFFLFFYGLFRFILEFFKEPDPQIGYLLGYFTMGHILCFFMIVAAVILGLYLNRSAPAARA</sequence>
<keyword evidence="5 7" id="KW-1133">Transmembrane helix</keyword>
<dbReference type="InterPro" id="IPR001640">
    <property type="entry name" value="Lgt"/>
</dbReference>
<reference evidence="8 9" key="1">
    <citation type="submission" date="2006-10" db="EMBL/GenBank/DDBJ databases">
        <title>Complete sequence of Syntrophobacter fumaroxidans MPOB.</title>
        <authorList>
            <consortium name="US DOE Joint Genome Institute"/>
            <person name="Copeland A."/>
            <person name="Lucas S."/>
            <person name="Lapidus A."/>
            <person name="Barry K."/>
            <person name="Detter J.C."/>
            <person name="Glavina del Rio T."/>
            <person name="Hammon N."/>
            <person name="Israni S."/>
            <person name="Pitluck S."/>
            <person name="Goltsman E.G."/>
            <person name="Martinez M."/>
            <person name="Schmutz J."/>
            <person name="Larimer F."/>
            <person name="Land M."/>
            <person name="Hauser L."/>
            <person name="Kyrpides N."/>
            <person name="Kim E."/>
            <person name="Boone D.R."/>
            <person name="Brockman F."/>
            <person name="Culley D."/>
            <person name="Ferry J."/>
            <person name="Gunsalus R."/>
            <person name="McInerney M.J."/>
            <person name="Morrison M."/>
            <person name="Plugge C."/>
            <person name="Rohlin L."/>
            <person name="Scholten J."/>
            <person name="Sieber J."/>
            <person name="Stams A.J.M."/>
            <person name="Worm P."/>
            <person name="Henstra A.M."/>
            <person name="Richardson P."/>
        </authorList>
    </citation>
    <scope>NUCLEOTIDE SEQUENCE [LARGE SCALE GENOMIC DNA]</scope>
    <source>
        <strain evidence="9">DSM 10017 / MPOB</strain>
    </source>
</reference>
<organism evidence="8 9">
    <name type="scientific">Syntrophobacter fumaroxidans (strain DSM 10017 / MPOB)</name>
    <dbReference type="NCBI Taxonomy" id="335543"/>
    <lineage>
        <taxon>Bacteria</taxon>
        <taxon>Pseudomonadati</taxon>
        <taxon>Thermodesulfobacteriota</taxon>
        <taxon>Syntrophobacteria</taxon>
        <taxon>Syntrophobacterales</taxon>
        <taxon>Syntrophobacteraceae</taxon>
        <taxon>Syntrophobacter</taxon>
    </lineage>
</organism>
<dbReference type="NCBIfam" id="TIGR00544">
    <property type="entry name" value="lgt"/>
    <property type="match status" value="1"/>
</dbReference>
<accession>A0LMU2</accession>
<dbReference type="Proteomes" id="UP000001784">
    <property type="component" value="Chromosome"/>
</dbReference>
<dbReference type="InParanoid" id="A0LMU2"/>
<feature type="transmembrane region" description="Helical" evidence="7">
    <location>
        <begin position="234"/>
        <end position="251"/>
    </location>
</feature>
<dbReference type="eggNOG" id="COG0682">
    <property type="taxonomic scope" value="Bacteria"/>
</dbReference>
<comment type="subcellular location">
    <subcellularLocation>
        <location evidence="7">Cell inner membrane</location>
        <topology evidence="7">Multi-pass membrane protein</topology>
    </subcellularLocation>
</comment>
<dbReference type="STRING" id="335543.Sfum_3071"/>
<evidence type="ECO:0000313" key="8">
    <source>
        <dbReference type="EMBL" id="ABK18744.1"/>
    </source>
</evidence>
<dbReference type="FunCoup" id="A0LMU2">
    <property type="interactions" value="346"/>
</dbReference>
<dbReference type="GO" id="GO:0008961">
    <property type="term" value="F:phosphatidylglycerol-prolipoprotein diacylglyceryl transferase activity"/>
    <property type="evidence" value="ECO:0007669"/>
    <property type="project" value="UniProtKB-UniRule"/>
</dbReference>
<gene>
    <name evidence="7" type="primary">lgt</name>
    <name evidence="8" type="ordered locus">Sfum_3071</name>
</gene>
<evidence type="ECO:0000256" key="4">
    <source>
        <dbReference type="ARBA" id="ARBA00022692"/>
    </source>
</evidence>
<dbReference type="UniPathway" id="UPA00664"/>
<keyword evidence="9" id="KW-1185">Reference proteome</keyword>
<proteinExistence type="inferred from homology"/>
<keyword evidence="4 7" id="KW-0812">Transmembrane</keyword>
<name>A0LMU2_SYNFM</name>
<dbReference type="AlphaFoldDB" id="A0LMU2"/>
<evidence type="ECO:0000256" key="5">
    <source>
        <dbReference type="ARBA" id="ARBA00022989"/>
    </source>
</evidence>
<keyword evidence="2 7" id="KW-1003">Cell membrane</keyword>
<feature type="transmembrane region" description="Helical" evidence="7">
    <location>
        <begin position="263"/>
        <end position="289"/>
    </location>
</feature>
<dbReference type="PANTHER" id="PTHR30589">
    <property type="entry name" value="PROLIPOPROTEIN DIACYLGLYCERYL TRANSFERASE"/>
    <property type="match status" value="1"/>
</dbReference>
<dbReference type="KEGG" id="sfu:Sfum_3071"/>
<keyword evidence="6 7" id="KW-0472">Membrane</keyword>
<dbReference type="PROSITE" id="PS01311">
    <property type="entry name" value="LGT"/>
    <property type="match status" value="1"/>
</dbReference>
<keyword evidence="7" id="KW-0997">Cell inner membrane</keyword>
<dbReference type="EC" id="2.5.1.145" evidence="7"/>
<keyword evidence="8" id="KW-0449">Lipoprotein</keyword>
<comment type="catalytic activity">
    <reaction evidence="7">
        <text>L-cysteinyl-[prolipoprotein] + a 1,2-diacyl-sn-glycero-3-phospho-(1'-sn-glycerol) = an S-1,2-diacyl-sn-glyceryl-L-cysteinyl-[prolipoprotein] + sn-glycerol 1-phosphate + H(+)</text>
        <dbReference type="Rhea" id="RHEA:56712"/>
        <dbReference type="Rhea" id="RHEA-COMP:14679"/>
        <dbReference type="Rhea" id="RHEA-COMP:14680"/>
        <dbReference type="ChEBI" id="CHEBI:15378"/>
        <dbReference type="ChEBI" id="CHEBI:29950"/>
        <dbReference type="ChEBI" id="CHEBI:57685"/>
        <dbReference type="ChEBI" id="CHEBI:64716"/>
        <dbReference type="ChEBI" id="CHEBI:140658"/>
        <dbReference type="EC" id="2.5.1.145"/>
    </reaction>
</comment>
<comment type="pathway">
    <text evidence="7">Protein modification; lipoprotein biosynthesis (diacylglyceryl transfer).</text>
</comment>
<comment type="similarity">
    <text evidence="1 7">Belongs to the Lgt family.</text>
</comment>
<dbReference type="GO" id="GO:0005886">
    <property type="term" value="C:plasma membrane"/>
    <property type="evidence" value="ECO:0007669"/>
    <property type="project" value="UniProtKB-SubCell"/>
</dbReference>
<dbReference type="Pfam" id="PF01790">
    <property type="entry name" value="LGT"/>
    <property type="match status" value="1"/>
</dbReference>
<feature type="binding site" evidence="7">
    <location>
        <position position="174"/>
    </location>
    <ligand>
        <name>a 1,2-diacyl-sn-glycero-3-phospho-(1'-sn-glycerol)</name>
        <dbReference type="ChEBI" id="CHEBI:64716"/>
    </ligand>
</feature>
<feature type="transmembrane region" description="Helical" evidence="7">
    <location>
        <begin position="127"/>
        <end position="147"/>
    </location>
</feature>
<evidence type="ECO:0000256" key="6">
    <source>
        <dbReference type="ARBA" id="ARBA00023136"/>
    </source>
</evidence>
<feature type="transmembrane region" description="Helical" evidence="7">
    <location>
        <begin position="51"/>
        <end position="69"/>
    </location>
</feature>
<protein>
    <recommendedName>
        <fullName evidence="7">Phosphatidylglycerol--prolipoprotein diacylglyceryl transferase</fullName>
        <ecNumber evidence="7">2.5.1.145</ecNumber>
    </recommendedName>
</protein>
<evidence type="ECO:0000256" key="1">
    <source>
        <dbReference type="ARBA" id="ARBA00007150"/>
    </source>
</evidence>
<comment type="function">
    <text evidence="7">Catalyzes the transfer of the diacylglyceryl group from phosphatidylglycerol to the sulfhydryl group of the N-terminal cysteine of a prolipoprotein, the first step in the formation of mature lipoproteins.</text>
</comment>
<evidence type="ECO:0000256" key="2">
    <source>
        <dbReference type="ARBA" id="ARBA00022475"/>
    </source>
</evidence>
<evidence type="ECO:0000256" key="3">
    <source>
        <dbReference type="ARBA" id="ARBA00022679"/>
    </source>
</evidence>
<feature type="transmembrane region" description="Helical" evidence="7">
    <location>
        <begin position="89"/>
        <end position="107"/>
    </location>
</feature>
<dbReference type="GO" id="GO:0042158">
    <property type="term" value="P:lipoprotein biosynthetic process"/>
    <property type="evidence" value="ECO:0007669"/>
    <property type="project" value="UniProtKB-UniRule"/>
</dbReference>
<dbReference type="EMBL" id="CP000478">
    <property type="protein sequence ID" value="ABK18744.1"/>
    <property type="molecule type" value="Genomic_DNA"/>
</dbReference>
<dbReference type="HAMAP" id="MF_01147">
    <property type="entry name" value="Lgt"/>
    <property type="match status" value="1"/>
</dbReference>